<sequence length="73" mass="7873">MKQRAPSSSQPRSTCSDTGWPQRARRCCSSASTYTSCYRCRLNRQPSAARQRAPQSPSATVQCSACGAVRCGA</sequence>
<name>A0A371Q7F2_STRIH</name>
<keyword evidence="3" id="KW-1185">Reference proteome</keyword>
<accession>A0A371Q7F2</accession>
<gene>
    <name evidence="2" type="ORF">DY245_09345</name>
</gene>
<evidence type="ECO:0000256" key="1">
    <source>
        <dbReference type="SAM" id="MobiDB-lite"/>
    </source>
</evidence>
<comment type="caution">
    <text evidence="2">The sequence shown here is derived from an EMBL/GenBank/DDBJ whole genome shotgun (WGS) entry which is preliminary data.</text>
</comment>
<evidence type="ECO:0000313" key="3">
    <source>
        <dbReference type="Proteomes" id="UP000262477"/>
    </source>
</evidence>
<feature type="compositionally biased region" description="Polar residues" evidence="1">
    <location>
        <begin position="1"/>
        <end position="19"/>
    </location>
</feature>
<protein>
    <submittedName>
        <fullName evidence="2">Uncharacterized protein</fullName>
    </submittedName>
</protein>
<evidence type="ECO:0000313" key="2">
    <source>
        <dbReference type="EMBL" id="REK90600.1"/>
    </source>
</evidence>
<dbReference type="EMBL" id="QUAC01000068">
    <property type="protein sequence ID" value="REK90600.1"/>
    <property type="molecule type" value="Genomic_DNA"/>
</dbReference>
<dbReference type="Proteomes" id="UP000262477">
    <property type="component" value="Unassembled WGS sequence"/>
</dbReference>
<feature type="region of interest" description="Disordered" evidence="1">
    <location>
        <begin position="1"/>
        <end position="23"/>
    </location>
</feature>
<reference evidence="2 3" key="1">
    <citation type="submission" date="2018-08" db="EMBL/GenBank/DDBJ databases">
        <title>Streptomyces NEAU-D10 sp. nov., a novel Actinomycete isolated from soil.</title>
        <authorList>
            <person name="Jin L."/>
        </authorList>
    </citation>
    <scope>NUCLEOTIDE SEQUENCE [LARGE SCALE GENOMIC DNA]</scope>
    <source>
        <strain evidence="2 3">NEAU-D10</strain>
    </source>
</reference>
<organism evidence="2 3">
    <name type="scientific">Streptomyces inhibens</name>
    <dbReference type="NCBI Taxonomy" id="2293571"/>
    <lineage>
        <taxon>Bacteria</taxon>
        <taxon>Bacillati</taxon>
        <taxon>Actinomycetota</taxon>
        <taxon>Actinomycetes</taxon>
        <taxon>Kitasatosporales</taxon>
        <taxon>Streptomycetaceae</taxon>
        <taxon>Streptomyces</taxon>
    </lineage>
</organism>
<proteinExistence type="predicted"/>
<dbReference type="AlphaFoldDB" id="A0A371Q7F2"/>